<dbReference type="Proteomes" id="UP000314987">
    <property type="component" value="Unassembled WGS sequence"/>
</dbReference>
<proteinExistence type="predicted"/>
<evidence type="ECO:0000256" key="1">
    <source>
        <dbReference type="SAM" id="MobiDB-lite"/>
    </source>
</evidence>
<evidence type="ECO:0000313" key="3">
    <source>
        <dbReference type="Proteomes" id="UP000314987"/>
    </source>
</evidence>
<keyword evidence="3" id="KW-1185">Reference proteome</keyword>
<dbReference type="STRING" id="29139.ENSVURP00010005442"/>
<reference evidence="2" key="2">
    <citation type="submission" date="2025-08" db="UniProtKB">
        <authorList>
            <consortium name="Ensembl"/>
        </authorList>
    </citation>
    <scope>IDENTIFICATION</scope>
</reference>
<sequence>HNSIYLPGLLWGSNEIISVKLSLLCNSWRRAISNQRYSGPTKPALKKPKLSQRCISAPEAPSLEQDPLEELPDDVSPVTNQSDPQSHEPMSYGDGKQKGHCVDVLWIDPLTKVSYPEYNIFYWILICFISLHSFKFFL</sequence>
<feature type="region of interest" description="Disordered" evidence="1">
    <location>
        <begin position="58"/>
        <end position="95"/>
    </location>
</feature>
<dbReference type="Ensembl" id="ENSVURT00010006160.1">
    <property type="protein sequence ID" value="ENSVURP00010005442.1"/>
    <property type="gene ID" value="ENSVURG00010004253.1"/>
</dbReference>
<protein>
    <submittedName>
        <fullName evidence="2">Uncharacterized protein</fullName>
    </submittedName>
</protein>
<reference evidence="3" key="1">
    <citation type="submission" date="2018-12" db="EMBL/GenBank/DDBJ databases">
        <authorList>
            <person name="Yazar S."/>
        </authorList>
    </citation>
    <scope>NUCLEOTIDE SEQUENCE [LARGE SCALE GENOMIC DNA]</scope>
</reference>
<reference evidence="2" key="3">
    <citation type="submission" date="2025-09" db="UniProtKB">
        <authorList>
            <consortium name="Ensembl"/>
        </authorList>
    </citation>
    <scope>IDENTIFICATION</scope>
</reference>
<dbReference type="AlphaFoldDB" id="A0A4X2K838"/>
<evidence type="ECO:0000313" key="2">
    <source>
        <dbReference type="Ensembl" id="ENSVURP00010005442.1"/>
    </source>
</evidence>
<name>A0A4X2K838_VOMUR</name>
<organism evidence="2 3">
    <name type="scientific">Vombatus ursinus</name>
    <name type="common">Common wombat</name>
    <dbReference type="NCBI Taxonomy" id="29139"/>
    <lineage>
        <taxon>Eukaryota</taxon>
        <taxon>Metazoa</taxon>
        <taxon>Chordata</taxon>
        <taxon>Craniata</taxon>
        <taxon>Vertebrata</taxon>
        <taxon>Euteleostomi</taxon>
        <taxon>Mammalia</taxon>
        <taxon>Metatheria</taxon>
        <taxon>Diprotodontia</taxon>
        <taxon>Vombatidae</taxon>
        <taxon>Vombatus</taxon>
    </lineage>
</organism>
<accession>A0A4X2K838</accession>